<feature type="compositionally biased region" description="Low complexity" evidence="1">
    <location>
        <begin position="50"/>
        <end position="68"/>
    </location>
</feature>
<accession>H6L6N1</accession>
<evidence type="ECO:0000313" key="3">
    <source>
        <dbReference type="Proteomes" id="UP000007519"/>
    </source>
</evidence>
<dbReference type="STRING" id="984262.SGRA_2549"/>
<name>H6L6N1_SAPGL</name>
<dbReference type="HOGENOM" id="CLU_2332047_0_0_10"/>
<dbReference type="EMBL" id="CP002831">
    <property type="protein sequence ID" value="AFC25277.1"/>
    <property type="molecule type" value="Genomic_DNA"/>
</dbReference>
<evidence type="ECO:0000256" key="1">
    <source>
        <dbReference type="SAM" id="MobiDB-lite"/>
    </source>
</evidence>
<feature type="compositionally biased region" description="Basic and acidic residues" evidence="1">
    <location>
        <begin position="69"/>
        <end position="85"/>
    </location>
</feature>
<keyword evidence="3" id="KW-1185">Reference proteome</keyword>
<organism evidence="2 3">
    <name type="scientific">Saprospira grandis (strain Lewin)</name>
    <dbReference type="NCBI Taxonomy" id="984262"/>
    <lineage>
        <taxon>Bacteria</taxon>
        <taxon>Pseudomonadati</taxon>
        <taxon>Bacteroidota</taxon>
        <taxon>Saprospiria</taxon>
        <taxon>Saprospirales</taxon>
        <taxon>Saprospiraceae</taxon>
        <taxon>Saprospira</taxon>
    </lineage>
</organism>
<protein>
    <submittedName>
        <fullName evidence="2">Uncharacterized protein</fullName>
    </submittedName>
</protein>
<dbReference type="Proteomes" id="UP000007519">
    <property type="component" value="Chromosome"/>
</dbReference>
<sequence>MANPNFCAKIVFYQARPKAFAFGARLSSLSSARPKGPFFWPSDVEGGGAAADQGRQAAGPSEQRAPQRSAEERSEAEAPKEREKNSKALKVCILHIKA</sequence>
<feature type="region of interest" description="Disordered" evidence="1">
    <location>
        <begin position="40"/>
        <end position="85"/>
    </location>
</feature>
<evidence type="ECO:0000313" key="2">
    <source>
        <dbReference type="EMBL" id="AFC25277.1"/>
    </source>
</evidence>
<gene>
    <name evidence="2" type="ordered locus">SGRA_2549</name>
</gene>
<reference evidence="2 3" key="1">
    <citation type="journal article" date="2012" name="Stand. Genomic Sci.">
        <title>Complete genome sequencing and analysis of Saprospira grandis str. Lewin, a predatory marine bacterium.</title>
        <authorList>
            <person name="Saw J.H."/>
            <person name="Yuryev A."/>
            <person name="Kanbe M."/>
            <person name="Hou S."/>
            <person name="Young A.G."/>
            <person name="Aizawa S."/>
            <person name="Alam M."/>
        </authorList>
    </citation>
    <scope>NUCLEOTIDE SEQUENCE [LARGE SCALE GENOMIC DNA]</scope>
    <source>
        <strain evidence="2 3">Lewin</strain>
    </source>
</reference>
<dbReference type="AlphaFoldDB" id="H6L6N1"/>
<dbReference type="KEGG" id="sgn:SGRA_2549"/>
<proteinExistence type="predicted"/>